<keyword evidence="11 17" id="KW-1133">Transmembrane helix</keyword>
<dbReference type="EMBL" id="KJ159909">
    <property type="protein sequence ID" value="AHX80601.1"/>
    <property type="molecule type" value="Genomic_DNA"/>
</dbReference>
<dbReference type="EC" id="7.1.1.2" evidence="4 17"/>
<dbReference type="RefSeq" id="YP_009040580.1">
    <property type="nucleotide sequence ID" value="NC_024270.1"/>
</dbReference>
<dbReference type="GO" id="GO:0008137">
    <property type="term" value="F:NADH dehydrogenase (ubiquinone) activity"/>
    <property type="evidence" value="ECO:0007669"/>
    <property type="project" value="UniProtKB-UniRule"/>
</dbReference>
<comment type="catalytic activity">
    <reaction evidence="16 17">
        <text>a ubiquinone + NADH + 5 H(+)(in) = a ubiquinol + NAD(+) + 4 H(+)(out)</text>
        <dbReference type="Rhea" id="RHEA:29091"/>
        <dbReference type="Rhea" id="RHEA-COMP:9565"/>
        <dbReference type="Rhea" id="RHEA-COMP:9566"/>
        <dbReference type="ChEBI" id="CHEBI:15378"/>
        <dbReference type="ChEBI" id="CHEBI:16389"/>
        <dbReference type="ChEBI" id="CHEBI:17976"/>
        <dbReference type="ChEBI" id="CHEBI:57540"/>
        <dbReference type="ChEBI" id="CHEBI:57945"/>
        <dbReference type="EC" id="7.1.1.2"/>
    </reaction>
</comment>
<dbReference type="GO" id="GO:0003954">
    <property type="term" value="F:NADH dehydrogenase activity"/>
    <property type="evidence" value="ECO:0007669"/>
    <property type="project" value="TreeGrafter"/>
</dbReference>
<keyword evidence="10 17" id="KW-0249">Electron transport</keyword>
<comment type="similarity">
    <text evidence="3 17">Belongs to the complex I subunit 4 family.</text>
</comment>
<evidence type="ECO:0000256" key="7">
    <source>
        <dbReference type="ARBA" id="ARBA00022660"/>
    </source>
</evidence>
<dbReference type="AlphaFoldDB" id="A0A059TCQ2"/>
<name>A0A059TCQ2_9NEOP</name>
<feature type="transmembrane region" description="Helical" evidence="17">
    <location>
        <begin position="301"/>
        <end position="322"/>
    </location>
</feature>
<keyword evidence="15 17" id="KW-0472">Membrane</keyword>
<dbReference type="CTD" id="4538"/>
<organism evidence="20">
    <name type="scientific">Samia canningi</name>
    <dbReference type="NCBI Taxonomy" id="1309813"/>
    <lineage>
        <taxon>Eukaryota</taxon>
        <taxon>Metazoa</taxon>
        <taxon>Ecdysozoa</taxon>
        <taxon>Arthropoda</taxon>
        <taxon>Hexapoda</taxon>
        <taxon>Insecta</taxon>
        <taxon>Pterygota</taxon>
        <taxon>Neoptera</taxon>
        <taxon>Endopterygota</taxon>
        <taxon>Lepidoptera</taxon>
        <taxon>Glossata</taxon>
        <taxon>Ditrysia</taxon>
        <taxon>Bombycoidea</taxon>
        <taxon>Saturniidae</taxon>
        <taxon>Saturniinae</taxon>
        <taxon>Attacini</taxon>
        <taxon>Samia</taxon>
    </lineage>
</organism>
<comment type="function">
    <text evidence="1">Core subunit of the mitochondrial membrane respiratory chain NADH dehydrogenase (Complex I) that is believed to belong to the minimal assembly required for catalysis. Complex I functions in the transfer of electrons from NADH to the respiratory chain. The immediate electron acceptor for the enzyme is believed to be ubiquinone.</text>
</comment>
<proteinExistence type="inferred from homology"/>
<keyword evidence="7 17" id="KW-0679">Respiratory chain</keyword>
<feature type="transmembrane region" description="Helical" evidence="17">
    <location>
        <begin position="216"/>
        <end position="236"/>
    </location>
</feature>
<comment type="subcellular location">
    <subcellularLocation>
        <location evidence="2 17">Mitochondrion membrane</location>
        <topology evidence="2 17">Multi-pass membrane protein</topology>
    </subcellularLocation>
</comment>
<feature type="transmembrane region" description="Helical" evidence="17">
    <location>
        <begin position="376"/>
        <end position="401"/>
    </location>
</feature>
<evidence type="ECO:0000256" key="1">
    <source>
        <dbReference type="ARBA" id="ARBA00003257"/>
    </source>
</evidence>
<keyword evidence="6 17" id="KW-0813">Transport</keyword>
<dbReference type="GO" id="GO:0048039">
    <property type="term" value="F:ubiquinone binding"/>
    <property type="evidence" value="ECO:0007669"/>
    <property type="project" value="TreeGrafter"/>
</dbReference>
<feature type="transmembrane region" description="Helical" evidence="17">
    <location>
        <begin position="50"/>
        <end position="73"/>
    </location>
</feature>
<evidence type="ECO:0000256" key="9">
    <source>
        <dbReference type="ARBA" id="ARBA00022967"/>
    </source>
</evidence>
<dbReference type="Pfam" id="PF00361">
    <property type="entry name" value="Proton_antipo_M"/>
    <property type="match status" value="1"/>
</dbReference>
<feature type="transmembrane region" description="Helical" evidence="17">
    <location>
        <begin position="110"/>
        <end position="131"/>
    </location>
</feature>
<keyword evidence="13 17" id="KW-0830">Ubiquinone</keyword>
<gene>
    <name evidence="20" type="primary">ND4</name>
</gene>
<evidence type="ECO:0000256" key="14">
    <source>
        <dbReference type="ARBA" id="ARBA00023128"/>
    </source>
</evidence>
<evidence type="ECO:0000256" key="15">
    <source>
        <dbReference type="ARBA" id="ARBA00023136"/>
    </source>
</evidence>
<dbReference type="GO" id="GO:0015990">
    <property type="term" value="P:electron transport coupled proton transport"/>
    <property type="evidence" value="ECO:0007669"/>
    <property type="project" value="TreeGrafter"/>
</dbReference>
<dbReference type="Pfam" id="PF01059">
    <property type="entry name" value="Oxidored_q5_N"/>
    <property type="match status" value="1"/>
</dbReference>
<reference evidence="20" key="1">
    <citation type="journal article" date="2014" name="Mitochondrial DNA">
        <title>Complete mitochondrial genome of the wild eri silkworm, Samia canningi (Lepidoptera: Saturniidae).</title>
        <authorList>
            <person name="Shantibala T."/>
            <person name="Victor T."/>
            <person name="Luikham R."/>
            <person name="Arunkumar K.P."/>
            <person name="Debaraj Sharma H."/>
            <person name="Lokeshwari R.K."/>
            <person name="Kim I."/>
        </authorList>
    </citation>
    <scope>NUCLEOTIDE SEQUENCE</scope>
    <source>
        <strain evidence="20">WE</strain>
    </source>
</reference>
<evidence type="ECO:0000256" key="4">
    <source>
        <dbReference type="ARBA" id="ARBA00012944"/>
    </source>
</evidence>
<feature type="transmembrane region" description="Helical" evidence="17">
    <location>
        <begin position="248"/>
        <end position="266"/>
    </location>
</feature>
<evidence type="ECO:0000256" key="6">
    <source>
        <dbReference type="ARBA" id="ARBA00022448"/>
    </source>
</evidence>
<dbReference type="GO" id="GO:0042773">
    <property type="term" value="P:ATP synthesis coupled electron transport"/>
    <property type="evidence" value="ECO:0007669"/>
    <property type="project" value="InterPro"/>
</dbReference>
<geneLocation type="mitochondrion" evidence="20"/>
<feature type="transmembrane region" description="Helical" evidence="17">
    <location>
        <begin position="343"/>
        <end position="364"/>
    </location>
</feature>
<feature type="transmembrane region" description="Helical" evidence="17">
    <location>
        <begin position="143"/>
        <end position="162"/>
    </location>
</feature>
<evidence type="ECO:0000256" key="12">
    <source>
        <dbReference type="ARBA" id="ARBA00023027"/>
    </source>
</evidence>
<evidence type="ECO:0000313" key="20">
    <source>
        <dbReference type="EMBL" id="AHX80601.1"/>
    </source>
</evidence>
<feature type="transmembrane region" description="Helical" evidence="17">
    <location>
        <begin position="422"/>
        <end position="444"/>
    </location>
</feature>
<feature type="transmembrane region" description="Helical" evidence="17">
    <location>
        <begin position="20"/>
        <end position="38"/>
    </location>
</feature>
<evidence type="ECO:0000256" key="13">
    <source>
        <dbReference type="ARBA" id="ARBA00023075"/>
    </source>
</evidence>
<dbReference type="InterPro" id="IPR003918">
    <property type="entry name" value="NADH_UbQ_OxRdtase"/>
</dbReference>
<evidence type="ECO:0000259" key="19">
    <source>
        <dbReference type="Pfam" id="PF01059"/>
    </source>
</evidence>
<dbReference type="GO" id="GO:0031966">
    <property type="term" value="C:mitochondrial membrane"/>
    <property type="evidence" value="ECO:0007669"/>
    <property type="project" value="UniProtKB-SubCell"/>
</dbReference>
<dbReference type="GeneID" id="19591723"/>
<comment type="function">
    <text evidence="17">Core subunit of the mitochondrial membrane respiratory chain NADH dehydrogenase (Complex I) which catalyzes electron transfer from NADH through the respiratory chain, using ubiquinone as an electron acceptor. Essential for the catalytic activity and assembly of complex I.</text>
</comment>
<evidence type="ECO:0000256" key="11">
    <source>
        <dbReference type="ARBA" id="ARBA00022989"/>
    </source>
</evidence>
<feature type="transmembrane region" description="Helical" evidence="17">
    <location>
        <begin position="182"/>
        <end position="204"/>
    </location>
</feature>
<evidence type="ECO:0000256" key="3">
    <source>
        <dbReference type="ARBA" id="ARBA00009025"/>
    </source>
</evidence>
<evidence type="ECO:0000256" key="8">
    <source>
        <dbReference type="ARBA" id="ARBA00022692"/>
    </source>
</evidence>
<evidence type="ECO:0000256" key="17">
    <source>
        <dbReference type="RuleBase" id="RU003297"/>
    </source>
</evidence>
<keyword evidence="9" id="KW-1278">Translocase</keyword>
<accession>A0A059TCQ2</accession>
<feature type="transmembrane region" description="Helical" evidence="17">
    <location>
        <begin position="85"/>
        <end position="104"/>
    </location>
</feature>
<keyword evidence="8 17" id="KW-0812">Transmembrane</keyword>
<feature type="transmembrane region" description="Helical" evidence="17">
    <location>
        <begin position="273"/>
        <end position="295"/>
    </location>
</feature>
<feature type="domain" description="NADH:quinone oxidoreductase/Mrp antiporter transmembrane" evidence="18">
    <location>
        <begin position="107"/>
        <end position="389"/>
    </location>
</feature>
<evidence type="ECO:0000259" key="18">
    <source>
        <dbReference type="Pfam" id="PF00361"/>
    </source>
</evidence>
<evidence type="ECO:0000256" key="16">
    <source>
        <dbReference type="ARBA" id="ARBA00049551"/>
    </source>
</evidence>
<dbReference type="PRINTS" id="PR01437">
    <property type="entry name" value="NUOXDRDTASE4"/>
</dbReference>
<evidence type="ECO:0000256" key="10">
    <source>
        <dbReference type="ARBA" id="ARBA00022982"/>
    </source>
</evidence>
<dbReference type="PANTHER" id="PTHR43507:SF20">
    <property type="entry name" value="NADH-UBIQUINONE OXIDOREDUCTASE CHAIN 4"/>
    <property type="match status" value="1"/>
</dbReference>
<dbReference type="PANTHER" id="PTHR43507">
    <property type="entry name" value="NADH-UBIQUINONE OXIDOREDUCTASE CHAIN 4"/>
    <property type="match status" value="1"/>
</dbReference>
<protein>
    <recommendedName>
        <fullName evidence="5 17">NADH-ubiquinone oxidoreductase chain 4</fullName>
        <ecNumber evidence="4 17">7.1.1.2</ecNumber>
    </recommendedName>
</protein>
<keyword evidence="12 17" id="KW-0520">NAD</keyword>
<sequence length="446" mass="52278">MLKFLMMMIFMIPLCLKQNIFWMVQMLIFLMSYLFMNLTINLNLFSNLSYFYSCDLISFGLILLSIWICGLMVMASENLLKLNFYYNFFLFNVIFLLIMLYLTFSVMNLFMFYLFFEGSLIPTLLLIIGWGYQPERIQAGMYLLFYTLFASLPLFMGIFYIFNNMNSMMIYFLKFYNLNYLLLYLSMVIAFLVKMPMYFVHLWLPKAHVEAPVSGSMILAGIMLKLGGYGLLRVLIFLQKINLKLNYIWISISLLGGFYISLKCFCQVDIKSLIAYSSVAHMSIVIGGIMVMNYWGYNGSYILMIGHGLCSSGMFCLANISYERLHSRSMYINKGLMNFMPSMSLWWFLLLSSNMAAPPSLNLMGEISLINAMMSWSYFSMILLMLISFFSAGYSLYLFSFTQHGKFYQGLYSFYMGVSREYLMLFLHWFPLNLMILKVDYSMIWF</sequence>
<keyword evidence="14 17" id="KW-0496">Mitochondrion</keyword>
<evidence type="ECO:0000256" key="5">
    <source>
        <dbReference type="ARBA" id="ARBA00021006"/>
    </source>
</evidence>
<dbReference type="InterPro" id="IPR000260">
    <property type="entry name" value="NADH4_N"/>
</dbReference>
<feature type="domain" description="NADH:ubiquinone oxidoreductase chain 4 N-terminal" evidence="19">
    <location>
        <begin position="1"/>
        <end position="103"/>
    </location>
</feature>
<dbReference type="InterPro" id="IPR001750">
    <property type="entry name" value="ND/Mrp_TM"/>
</dbReference>
<evidence type="ECO:0000256" key="2">
    <source>
        <dbReference type="ARBA" id="ARBA00004225"/>
    </source>
</evidence>